<dbReference type="Pfam" id="PF01435">
    <property type="entry name" value="Peptidase_M48"/>
    <property type="match status" value="1"/>
</dbReference>
<name>A0A1I0QUA9_9BACT</name>
<evidence type="ECO:0000256" key="7">
    <source>
        <dbReference type="SAM" id="SignalP"/>
    </source>
</evidence>
<evidence type="ECO:0000256" key="2">
    <source>
        <dbReference type="ARBA" id="ARBA00022723"/>
    </source>
</evidence>
<feature type="signal peptide" evidence="7">
    <location>
        <begin position="1"/>
        <end position="27"/>
    </location>
</feature>
<dbReference type="GO" id="GO:0016020">
    <property type="term" value="C:membrane"/>
    <property type="evidence" value="ECO:0007669"/>
    <property type="project" value="TreeGrafter"/>
</dbReference>
<dbReference type="GO" id="GO:0051603">
    <property type="term" value="P:proteolysis involved in protein catabolic process"/>
    <property type="evidence" value="ECO:0007669"/>
    <property type="project" value="TreeGrafter"/>
</dbReference>
<dbReference type="Proteomes" id="UP000199437">
    <property type="component" value="Unassembled WGS sequence"/>
</dbReference>
<reference evidence="10" key="1">
    <citation type="submission" date="2016-10" db="EMBL/GenBank/DDBJ databases">
        <authorList>
            <person name="Varghese N."/>
            <person name="Submissions S."/>
        </authorList>
    </citation>
    <scope>NUCLEOTIDE SEQUENCE [LARGE SCALE GENOMIC DNA]</scope>
    <source>
        <strain evidence="10">CGMCC 1.12402</strain>
    </source>
</reference>
<evidence type="ECO:0000256" key="6">
    <source>
        <dbReference type="RuleBase" id="RU003983"/>
    </source>
</evidence>
<dbReference type="PROSITE" id="PS51257">
    <property type="entry name" value="PROKAR_LIPOPROTEIN"/>
    <property type="match status" value="1"/>
</dbReference>
<evidence type="ECO:0000313" key="10">
    <source>
        <dbReference type="Proteomes" id="UP000199437"/>
    </source>
</evidence>
<accession>A0A1I0QUA9</accession>
<evidence type="ECO:0000256" key="5">
    <source>
        <dbReference type="ARBA" id="ARBA00023049"/>
    </source>
</evidence>
<dbReference type="InterPro" id="IPR001915">
    <property type="entry name" value="Peptidase_M48"/>
</dbReference>
<organism evidence="9 10">
    <name type="scientific">Roseivirga pacifica</name>
    <dbReference type="NCBI Taxonomy" id="1267423"/>
    <lineage>
        <taxon>Bacteria</taxon>
        <taxon>Pseudomonadati</taxon>
        <taxon>Bacteroidota</taxon>
        <taxon>Cytophagia</taxon>
        <taxon>Cytophagales</taxon>
        <taxon>Roseivirgaceae</taxon>
        <taxon>Roseivirga</taxon>
    </lineage>
</organism>
<proteinExistence type="inferred from homology"/>
<evidence type="ECO:0000256" key="3">
    <source>
        <dbReference type="ARBA" id="ARBA00022801"/>
    </source>
</evidence>
<comment type="similarity">
    <text evidence="6">Belongs to the peptidase M48 family.</text>
</comment>
<evidence type="ECO:0000313" key="9">
    <source>
        <dbReference type="EMBL" id="SEW31011.1"/>
    </source>
</evidence>
<keyword evidence="10" id="KW-1185">Reference proteome</keyword>
<dbReference type="STRING" id="1267423.SAMN05216290_2708"/>
<evidence type="ECO:0000259" key="8">
    <source>
        <dbReference type="Pfam" id="PF01435"/>
    </source>
</evidence>
<protein>
    <submittedName>
        <fullName evidence="9">Peptidase family M48</fullName>
    </submittedName>
</protein>
<feature type="chain" id="PRO_5011686665" evidence="7">
    <location>
        <begin position="28"/>
        <end position="281"/>
    </location>
</feature>
<dbReference type="PANTHER" id="PTHR22726">
    <property type="entry name" value="METALLOENDOPEPTIDASE OMA1"/>
    <property type="match status" value="1"/>
</dbReference>
<evidence type="ECO:0000256" key="4">
    <source>
        <dbReference type="ARBA" id="ARBA00022833"/>
    </source>
</evidence>
<keyword evidence="1 6" id="KW-0645">Protease</keyword>
<feature type="domain" description="Peptidase M48" evidence="8">
    <location>
        <begin position="104"/>
        <end position="268"/>
    </location>
</feature>
<comment type="cofactor">
    <cofactor evidence="6">
        <name>Zn(2+)</name>
        <dbReference type="ChEBI" id="CHEBI:29105"/>
    </cofactor>
    <text evidence="6">Binds 1 zinc ion per subunit.</text>
</comment>
<keyword evidence="3 6" id="KW-0378">Hydrolase</keyword>
<keyword evidence="7" id="KW-0732">Signal</keyword>
<keyword evidence="2" id="KW-0479">Metal-binding</keyword>
<dbReference type="PANTHER" id="PTHR22726:SF1">
    <property type="entry name" value="METALLOENDOPEPTIDASE OMA1, MITOCHONDRIAL"/>
    <property type="match status" value="1"/>
</dbReference>
<dbReference type="CDD" id="cd07331">
    <property type="entry name" value="M48C_Oma1_like"/>
    <property type="match status" value="1"/>
</dbReference>
<dbReference type="GO" id="GO:0046872">
    <property type="term" value="F:metal ion binding"/>
    <property type="evidence" value="ECO:0007669"/>
    <property type="project" value="UniProtKB-KW"/>
</dbReference>
<keyword evidence="5 6" id="KW-0482">Metalloprotease</keyword>
<dbReference type="GO" id="GO:0004222">
    <property type="term" value="F:metalloendopeptidase activity"/>
    <property type="evidence" value="ECO:0007669"/>
    <property type="project" value="InterPro"/>
</dbReference>
<dbReference type="AlphaFoldDB" id="A0A1I0QUA9"/>
<evidence type="ECO:0000256" key="1">
    <source>
        <dbReference type="ARBA" id="ARBA00022670"/>
    </source>
</evidence>
<dbReference type="EMBL" id="FOIR01000002">
    <property type="protein sequence ID" value="SEW31011.1"/>
    <property type="molecule type" value="Genomic_DNA"/>
</dbReference>
<gene>
    <name evidence="9" type="ORF">SAMN05216290_2708</name>
</gene>
<dbReference type="InterPro" id="IPR051156">
    <property type="entry name" value="Mito/Outer_Membr_Metalloprot"/>
</dbReference>
<keyword evidence="4 6" id="KW-0862">Zinc</keyword>
<sequence length="281" mass="30825">MINRNSMRNNKLYKVVGAIVLAATAYACTTVPITGRKQLTGVPGAPDSQEIIAMSSDTYSHLMDSVKLSTDQEQVARVKRVGDRIKGAVEKYLTQNGYEELLQGFNWEFNLIEDDEMVNAWAMPGGKVAFYTGIMPICKDDIGVAVVMGHEVAHAIAKHGEERINQTYAKQVGMTVGAIALGENPGVAEKLIYQSVGYGSDLGLLSFSRTHESEADELGIVFMAIAGYDPKEAPKFWERMSADSGGNQPPEFLSTHPSHETRIERLNEAMPKALEYYNGDN</sequence>